<gene>
    <name evidence="1" type="ORF">OLEAN_C35820</name>
</gene>
<dbReference type="HOGENOM" id="CLU_3009846_0_0_6"/>
<protein>
    <submittedName>
        <fullName evidence="1">Uncharacterized protein</fullName>
    </submittedName>
</protein>
<keyword evidence="2" id="KW-1185">Reference proteome</keyword>
<name>R4YUC0_OLEAN</name>
<dbReference type="AlphaFoldDB" id="R4YUC0"/>
<dbReference type="EMBL" id="FO203512">
    <property type="protein sequence ID" value="CCK77758.1"/>
    <property type="molecule type" value="Genomic_DNA"/>
</dbReference>
<evidence type="ECO:0000313" key="1">
    <source>
        <dbReference type="EMBL" id="CCK77758.1"/>
    </source>
</evidence>
<dbReference type="STRING" id="698738.OLEAN_C35820"/>
<dbReference type="Proteomes" id="UP000032749">
    <property type="component" value="Chromosome"/>
</dbReference>
<evidence type="ECO:0000313" key="2">
    <source>
        <dbReference type="Proteomes" id="UP000032749"/>
    </source>
</evidence>
<reference evidence="1 2" key="1">
    <citation type="journal article" date="2013" name="Nat. Commun.">
        <title>Genome sequence and functional genomic analysis of the oil-degrading bacterium Oleispira antarctica.</title>
        <authorList>
            <person name="Kube M."/>
            <person name="Chernikova T.N."/>
            <person name="Al-Ramahi Y."/>
            <person name="Beloqui A."/>
            <person name="Lopez-Cortez N."/>
            <person name="Guazzaroni M.E."/>
            <person name="Heipieper H.J."/>
            <person name="Klages S."/>
            <person name="Kotsyurbenko O.R."/>
            <person name="Langer I."/>
            <person name="Nechitaylo T.Y."/>
            <person name="Lunsdorf H."/>
            <person name="Fernandez M."/>
            <person name="Juarez S."/>
            <person name="Ciordia S."/>
            <person name="Singer A."/>
            <person name="Kagan O."/>
            <person name="Egorova O."/>
            <person name="Petit P.A."/>
            <person name="Stogios P."/>
            <person name="Kim Y."/>
            <person name="Tchigvintsev A."/>
            <person name="Flick R."/>
            <person name="Denaro R."/>
            <person name="Genovese M."/>
            <person name="Albar J.P."/>
            <person name="Reva O.N."/>
            <person name="Martinez-Gomariz M."/>
            <person name="Tran H."/>
            <person name="Ferrer M."/>
            <person name="Savchenko A."/>
            <person name="Yakunin A.F."/>
            <person name="Yakimov M.M."/>
            <person name="Golyshina O.V."/>
            <person name="Reinhardt R."/>
            <person name="Golyshin P.N."/>
        </authorList>
    </citation>
    <scope>NUCLEOTIDE SEQUENCE [LARGE SCALE GENOMIC DNA]</scope>
</reference>
<sequence length="56" mass="6242">MSDTKKALQEKSEKLAKGLYLMSPDCIRALSVHETVDLIQELRGVVADLQAEVEKL</sequence>
<accession>R4YUC0</accession>
<dbReference type="KEGG" id="oai:OLEAN_C35820"/>
<organism evidence="1 2">
    <name type="scientific">Oleispira antarctica RB-8</name>
    <dbReference type="NCBI Taxonomy" id="698738"/>
    <lineage>
        <taxon>Bacteria</taxon>
        <taxon>Pseudomonadati</taxon>
        <taxon>Pseudomonadota</taxon>
        <taxon>Gammaproteobacteria</taxon>
        <taxon>Oceanospirillales</taxon>
        <taxon>Oceanospirillaceae</taxon>
        <taxon>Oleispira</taxon>
    </lineage>
</organism>
<proteinExistence type="predicted"/>